<evidence type="ECO:0000256" key="1">
    <source>
        <dbReference type="SAM" id="MobiDB-lite"/>
    </source>
</evidence>
<feature type="region of interest" description="Disordered" evidence="1">
    <location>
        <begin position="295"/>
        <end position="382"/>
    </location>
</feature>
<comment type="caution">
    <text evidence="2">The sequence shown here is derived from an EMBL/GenBank/DDBJ whole genome shotgun (WGS) entry which is preliminary data.</text>
</comment>
<organism evidence="2 3">
    <name type="scientific">Pycnococcus provasolii</name>
    <dbReference type="NCBI Taxonomy" id="41880"/>
    <lineage>
        <taxon>Eukaryota</taxon>
        <taxon>Viridiplantae</taxon>
        <taxon>Chlorophyta</taxon>
        <taxon>Pseudoscourfieldiophyceae</taxon>
        <taxon>Pseudoscourfieldiales</taxon>
        <taxon>Pycnococcaceae</taxon>
        <taxon>Pycnococcus</taxon>
    </lineage>
</organism>
<proteinExistence type="predicted"/>
<gene>
    <name evidence="2" type="ORF">PPROV_000182100</name>
</gene>
<reference evidence="2" key="1">
    <citation type="submission" date="2020-10" db="EMBL/GenBank/DDBJ databases">
        <title>Unveiling of a novel bifunctional photoreceptor, Dualchrome1, isolated from a cosmopolitan green alga.</title>
        <authorList>
            <person name="Suzuki S."/>
            <person name="Kawachi M."/>
        </authorList>
    </citation>
    <scope>NUCLEOTIDE SEQUENCE</scope>
    <source>
        <strain evidence="2">NIES 2893</strain>
    </source>
</reference>
<protein>
    <submittedName>
        <fullName evidence="2">Uncharacterized protein</fullName>
    </submittedName>
</protein>
<feature type="compositionally biased region" description="Low complexity" evidence="1">
    <location>
        <begin position="429"/>
        <end position="438"/>
    </location>
</feature>
<dbReference type="AlphaFoldDB" id="A0A830H765"/>
<feature type="compositionally biased region" description="Polar residues" evidence="1">
    <location>
        <begin position="373"/>
        <end position="382"/>
    </location>
</feature>
<evidence type="ECO:0000313" key="3">
    <source>
        <dbReference type="Proteomes" id="UP000660262"/>
    </source>
</evidence>
<feature type="region of interest" description="Disordered" evidence="1">
    <location>
        <begin position="406"/>
        <end position="512"/>
    </location>
</feature>
<feature type="compositionally biased region" description="Polar residues" evidence="1">
    <location>
        <begin position="328"/>
        <end position="346"/>
    </location>
</feature>
<feature type="region of interest" description="Disordered" evidence="1">
    <location>
        <begin position="76"/>
        <end position="98"/>
    </location>
</feature>
<dbReference type="EMBL" id="BNJQ01000004">
    <property type="protein sequence ID" value="GHP03066.1"/>
    <property type="molecule type" value="Genomic_DNA"/>
</dbReference>
<accession>A0A830H765</accession>
<keyword evidence="3" id="KW-1185">Reference proteome</keyword>
<feature type="compositionally biased region" description="Low complexity" evidence="1">
    <location>
        <begin position="347"/>
        <end position="362"/>
    </location>
</feature>
<dbReference type="Proteomes" id="UP000660262">
    <property type="component" value="Unassembled WGS sequence"/>
</dbReference>
<sequence>MFGCAACCGLSVVAASSNSTDALLALQRGFSTEDAGPVELFITHLKFKNASGRNVTLERNVSIAVLVKTEDDAIQLASSGRDSPTSPTSPARTLSRSRSTLPEGWQCVHRRNACPRADGAFYTPITERAQWPEGVDRRRAHALDAMALPTNMVGSVGRVVFALISTSDSTQHVLGSVDFRLSDLLANNPKRTRVIHFHVPLGQSGGAAMWTPASMATGEATLSVTPTTISRASKGKQRYVARRAEKDLQVFRRADETVNLTATGELRAQRSDDYMRNFLPLTFAILRDLHVSGMSSKQGDGDDGVRSSSAPSPAEDGTKLARTGSAPALSSRNSLPGASPSRQTPTRSASSGRLLLARSAVAGGSGGDIRPESPSTSTRSLSQLDVHIPENGLEEDHGNAALEAASPQARTPLARSISAGPGPSPLGLSRQAQQSAATQREEAVSLPHGPGLDMALLDTQQPLSPARTMDRRSSSMFVRQHRPSFSTGRRGFAQAQARKSRLSREDASDEAP</sequence>
<name>A0A830H765_9CHLO</name>
<evidence type="ECO:0000313" key="2">
    <source>
        <dbReference type="EMBL" id="GHP03066.1"/>
    </source>
</evidence>